<evidence type="ECO:0000256" key="4">
    <source>
        <dbReference type="ARBA" id="ARBA00022519"/>
    </source>
</evidence>
<dbReference type="GO" id="GO:0005886">
    <property type="term" value="C:plasma membrane"/>
    <property type="evidence" value="ECO:0007669"/>
    <property type="project" value="UniProtKB-SubCell"/>
</dbReference>
<protein>
    <recommendedName>
        <fullName evidence="9">TRAP transporter small permease protein</fullName>
    </recommendedName>
</protein>
<dbReference type="AlphaFoldDB" id="I5BRF2"/>
<evidence type="ECO:0000313" key="11">
    <source>
        <dbReference type="EMBL" id="EIM72154.1"/>
    </source>
</evidence>
<proteinExistence type="inferred from homology"/>
<evidence type="ECO:0000256" key="8">
    <source>
        <dbReference type="ARBA" id="ARBA00038436"/>
    </source>
</evidence>
<accession>I5BRF2</accession>
<keyword evidence="2 9" id="KW-0813">Transport</keyword>
<feature type="domain" description="Tripartite ATP-independent periplasmic transporters DctQ component" evidence="10">
    <location>
        <begin position="37"/>
        <end position="180"/>
    </location>
</feature>
<organism evidence="11 12">
    <name type="scientific">Nitratireductor aquibiodomus RA22</name>
    <dbReference type="NCBI Taxonomy" id="1189611"/>
    <lineage>
        <taxon>Bacteria</taxon>
        <taxon>Pseudomonadati</taxon>
        <taxon>Pseudomonadota</taxon>
        <taxon>Alphaproteobacteria</taxon>
        <taxon>Hyphomicrobiales</taxon>
        <taxon>Phyllobacteriaceae</taxon>
        <taxon>Nitratireductor</taxon>
    </lineage>
</organism>
<gene>
    <name evidence="11" type="ORF">A33O_21026</name>
</gene>
<sequence length="197" mass="20765">MCDHNETVGAETTTMRKLMNGLYGAAEWLAMAALCVIAVLVFAQVMGRVVDSLLGLFGLPPFGFLVPSLAEIAGFLLVGASFMALAGSLRGGAQIRVTLGLAAMPEGMRRVAEVFVLLVGAGLASFFFYYAVKLALDSHRFNELSYGIIAIPLWIPQSVMALGIGTFAVALLDDLITALTGRSPSYLATEDGAAEEV</sequence>
<evidence type="ECO:0000259" key="10">
    <source>
        <dbReference type="Pfam" id="PF04290"/>
    </source>
</evidence>
<comment type="caution">
    <text evidence="11">The sequence shown here is derived from an EMBL/GenBank/DDBJ whole genome shotgun (WGS) entry which is preliminary data.</text>
</comment>
<evidence type="ECO:0000256" key="3">
    <source>
        <dbReference type="ARBA" id="ARBA00022475"/>
    </source>
</evidence>
<dbReference type="PANTHER" id="PTHR35011">
    <property type="entry name" value="2,3-DIKETO-L-GULONATE TRAP TRANSPORTER SMALL PERMEASE PROTEIN YIAM"/>
    <property type="match status" value="1"/>
</dbReference>
<keyword evidence="4 9" id="KW-0997">Cell inner membrane</keyword>
<keyword evidence="3" id="KW-1003">Cell membrane</keyword>
<evidence type="ECO:0000256" key="9">
    <source>
        <dbReference type="RuleBase" id="RU369079"/>
    </source>
</evidence>
<dbReference type="GO" id="GO:0015740">
    <property type="term" value="P:C4-dicarboxylate transport"/>
    <property type="evidence" value="ECO:0007669"/>
    <property type="project" value="TreeGrafter"/>
</dbReference>
<comment type="similarity">
    <text evidence="8 9">Belongs to the TRAP transporter small permease family.</text>
</comment>
<reference evidence="11 12" key="1">
    <citation type="journal article" date="2012" name="J. Bacteriol.">
        <title>Genome Sequence of Nitratireductor aquibiodomus Strain RA22.</title>
        <authorList>
            <person name="Singh A."/>
            <person name="Jangir P.K."/>
            <person name="Kumari C."/>
            <person name="Sharma R."/>
        </authorList>
    </citation>
    <scope>NUCLEOTIDE SEQUENCE [LARGE SCALE GENOMIC DNA]</scope>
    <source>
        <strain evidence="11 12">RA22</strain>
    </source>
</reference>
<feature type="transmembrane region" description="Helical" evidence="9">
    <location>
        <begin position="65"/>
        <end position="86"/>
    </location>
</feature>
<dbReference type="GO" id="GO:0022857">
    <property type="term" value="F:transmembrane transporter activity"/>
    <property type="evidence" value="ECO:0007669"/>
    <property type="project" value="UniProtKB-UniRule"/>
</dbReference>
<dbReference type="Proteomes" id="UP000004622">
    <property type="component" value="Unassembled WGS sequence"/>
</dbReference>
<evidence type="ECO:0000256" key="2">
    <source>
        <dbReference type="ARBA" id="ARBA00022448"/>
    </source>
</evidence>
<dbReference type="Pfam" id="PF04290">
    <property type="entry name" value="DctQ"/>
    <property type="match status" value="1"/>
</dbReference>
<evidence type="ECO:0000256" key="6">
    <source>
        <dbReference type="ARBA" id="ARBA00022989"/>
    </source>
</evidence>
<comment type="function">
    <text evidence="9">Part of the tripartite ATP-independent periplasmic (TRAP) transport system.</text>
</comment>
<feature type="transmembrane region" description="Helical" evidence="9">
    <location>
        <begin position="114"/>
        <end position="132"/>
    </location>
</feature>
<evidence type="ECO:0000256" key="1">
    <source>
        <dbReference type="ARBA" id="ARBA00004429"/>
    </source>
</evidence>
<evidence type="ECO:0000256" key="7">
    <source>
        <dbReference type="ARBA" id="ARBA00023136"/>
    </source>
</evidence>
<dbReference type="PATRIC" id="fig|1189611.3.peg.4221"/>
<keyword evidence="7 9" id="KW-0472">Membrane</keyword>
<keyword evidence="5 9" id="KW-0812">Transmembrane</keyword>
<feature type="transmembrane region" description="Helical" evidence="9">
    <location>
        <begin position="25"/>
        <end position="45"/>
    </location>
</feature>
<evidence type="ECO:0000256" key="5">
    <source>
        <dbReference type="ARBA" id="ARBA00022692"/>
    </source>
</evidence>
<keyword evidence="6 9" id="KW-1133">Transmembrane helix</keyword>
<name>I5BRF2_9HYPH</name>
<dbReference type="InterPro" id="IPR007387">
    <property type="entry name" value="TRAP_DctQ"/>
</dbReference>
<evidence type="ECO:0000313" key="12">
    <source>
        <dbReference type="Proteomes" id="UP000004622"/>
    </source>
</evidence>
<dbReference type="PANTHER" id="PTHR35011:SF10">
    <property type="entry name" value="TRAP TRANSPORTER SMALL PERMEASE PROTEIN"/>
    <property type="match status" value="1"/>
</dbReference>
<dbReference type="InterPro" id="IPR055348">
    <property type="entry name" value="DctQ"/>
</dbReference>
<dbReference type="STRING" id="204799.GCA_001696575_00352"/>
<feature type="transmembrane region" description="Helical" evidence="9">
    <location>
        <begin position="144"/>
        <end position="172"/>
    </location>
</feature>
<comment type="subunit">
    <text evidence="9">The complex comprises the extracytoplasmic solute receptor protein and the two transmembrane proteins.</text>
</comment>
<comment type="subcellular location">
    <subcellularLocation>
        <location evidence="1 9">Cell inner membrane</location>
        <topology evidence="1 9">Multi-pass membrane protein</topology>
    </subcellularLocation>
</comment>
<dbReference type="EMBL" id="AJXZ01000059">
    <property type="protein sequence ID" value="EIM72154.1"/>
    <property type="molecule type" value="Genomic_DNA"/>
</dbReference>